<feature type="region of interest" description="Disordered" evidence="1">
    <location>
        <begin position="243"/>
        <end position="291"/>
    </location>
</feature>
<evidence type="ECO:0000256" key="1">
    <source>
        <dbReference type="SAM" id="MobiDB-lite"/>
    </source>
</evidence>
<organism evidence="2 3">
    <name type="scientific">Paraburkholderia rhizosphaerae</name>
    <dbReference type="NCBI Taxonomy" id="480658"/>
    <lineage>
        <taxon>Bacteria</taxon>
        <taxon>Pseudomonadati</taxon>
        <taxon>Pseudomonadota</taxon>
        <taxon>Betaproteobacteria</taxon>
        <taxon>Burkholderiales</taxon>
        <taxon>Burkholderiaceae</taxon>
        <taxon>Paraburkholderia</taxon>
    </lineage>
</organism>
<protein>
    <submittedName>
        <fullName evidence="2">Uncharacterized protein</fullName>
    </submittedName>
</protein>
<feature type="compositionally biased region" description="Low complexity" evidence="1">
    <location>
        <begin position="55"/>
        <end position="69"/>
    </location>
</feature>
<name>A0A4R8LZV8_9BURK</name>
<dbReference type="OrthoDB" id="9833609at2"/>
<gene>
    <name evidence="2" type="ORF">BX592_103375</name>
</gene>
<evidence type="ECO:0000313" key="3">
    <source>
        <dbReference type="Proteomes" id="UP000295509"/>
    </source>
</evidence>
<dbReference type="EMBL" id="SORE01000003">
    <property type="protein sequence ID" value="TDY53562.1"/>
    <property type="molecule type" value="Genomic_DNA"/>
</dbReference>
<sequence>MQATFDSRTAQTVNNQWNFANTFNQSRASSFSGSSSTFGSPSLYSPMSMSMSRGIAQPSSSSFYSPKQSGYGSAQSGTMMTQFQREISRTPDSMSMKTSYSTYQQFSSNTWNNVPGKGSHGSHKDSQWDACDRNKVAPVVSQNGNKLNVDMGNTHAELSKDKATTKINDGDHNYEFTGWGDPHGVLKIDGKETKADFSKPLGLDTNSMRVTMDPEQKASSSGAPPHMDRVIYEPKGTKQVFVGEHLSPSDKSNVSFREVKDKQEKDKLRQVANNAQKADPEKGLKTDTKIV</sequence>
<feature type="compositionally biased region" description="Basic and acidic residues" evidence="1">
    <location>
        <begin position="257"/>
        <end position="269"/>
    </location>
</feature>
<dbReference type="AlphaFoldDB" id="A0A4R8LZV8"/>
<comment type="caution">
    <text evidence="2">The sequence shown here is derived from an EMBL/GenBank/DDBJ whole genome shotgun (WGS) entry which is preliminary data.</text>
</comment>
<keyword evidence="3" id="KW-1185">Reference proteome</keyword>
<accession>A0A4R8LZV8</accession>
<dbReference type="Proteomes" id="UP000295509">
    <property type="component" value="Unassembled WGS sequence"/>
</dbReference>
<evidence type="ECO:0000313" key="2">
    <source>
        <dbReference type="EMBL" id="TDY53562.1"/>
    </source>
</evidence>
<dbReference type="RefSeq" id="WP_134190720.1">
    <property type="nucleotide sequence ID" value="NZ_JBHLUW010000013.1"/>
</dbReference>
<reference evidence="2 3" key="1">
    <citation type="submission" date="2019-03" db="EMBL/GenBank/DDBJ databases">
        <title>Genomic Encyclopedia of Type Strains, Phase III (KMG-III): the genomes of soil and plant-associated and newly described type strains.</title>
        <authorList>
            <person name="Whitman W."/>
        </authorList>
    </citation>
    <scope>NUCLEOTIDE SEQUENCE [LARGE SCALE GENOMIC DNA]</scope>
    <source>
        <strain evidence="2 3">LMG 29544</strain>
    </source>
</reference>
<feature type="compositionally biased region" description="Basic and acidic residues" evidence="1">
    <location>
        <begin position="278"/>
        <end position="291"/>
    </location>
</feature>
<proteinExistence type="predicted"/>
<feature type="region of interest" description="Disordered" evidence="1">
    <location>
        <begin position="55"/>
        <end position="78"/>
    </location>
</feature>